<reference evidence="2 3" key="1">
    <citation type="journal article" date="2021" name="BMC Biol.">
        <title>Horizontally acquired antibacterial genes associated with adaptive radiation of ladybird beetles.</title>
        <authorList>
            <person name="Li H.S."/>
            <person name="Tang X.F."/>
            <person name="Huang Y.H."/>
            <person name="Xu Z.Y."/>
            <person name="Chen M.L."/>
            <person name="Du X.Y."/>
            <person name="Qiu B.Y."/>
            <person name="Chen P.T."/>
            <person name="Zhang W."/>
            <person name="Slipinski A."/>
            <person name="Escalona H.E."/>
            <person name="Waterhouse R.M."/>
            <person name="Zwick A."/>
            <person name="Pang H."/>
        </authorList>
    </citation>
    <scope>NUCLEOTIDE SEQUENCE [LARGE SCALE GENOMIC DNA]</scope>
    <source>
        <strain evidence="2">SYSU2018</strain>
    </source>
</reference>
<evidence type="ECO:0000313" key="2">
    <source>
        <dbReference type="EMBL" id="KAL3281224.1"/>
    </source>
</evidence>
<dbReference type="Proteomes" id="UP001516400">
    <property type="component" value="Unassembled WGS sequence"/>
</dbReference>
<keyword evidence="3" id="KW-1185">Reference proteome</keyword>
<dbReference type="AlphaFoldDB" id="A0ABD2NRK0"/>
<evidence type="ECO:0000256" key="1">
    <source>
        <dbReference type="SAM" id="MobiDB-lite"/>
    </source>
</evidence>
<feature type="compositionally biased region" description="Acidic residues" evidence="1">
    <location>
        <begin position="51"/>
        <end position="66"/>
    </location>
</feature>
<name>A0ABD2NRK0_9CUCU</name>
<feature type="compositionally biased region" description="Acidic residues" evidence="1">
    <location>
        <begin position="23"/>
        <end position="39"/>
    </location>
</feature>
<feature type="compositionally biased region" description="Low complexity" evidence="1">
    <location>
        <begin position="74"/>
        <end position="85"/>
    </location>
</feature>
<feature type="non-terminal residue" evidence="2">
    <location>
        <position position="1"/>
    </location>
</feature>
<dbReference type="EMBL" id="JABFTP020000144">
    <property type="protein sequence ID" value="KAL3281224.1"/>
    <property type="molecule type" value="Genomic_DNA"/>
</dbReference>
<feature type="region of interest" description="Disordered" evidence="1">
    <location>
        <begin position="22"/>
        <end position="85"/>
    </location>
</feature>
<feature type="compositionally biased region" description="Basic and acidic residues" evidence="1">
    <location>
        <begin position="40"/>
        <end position="50"/>
    </location>
</feature>
<protein>
    <submittedName>
        <fullName evidence="2">Uncharacterized protein</fullName>
    </submittedName>
</protein>
<evidence type="ECO:0000313" key="3">
    <source>
        <dbReference type="Proteomes" id="UP001516400"/>
    </source>
</evidence>
<accession>A0ABD2NRK0</accession>
<sequence>REIVKFLILTKKTAKDIRRFWDSDDGNELEESHSEDEDSRSDRESSRYDDSNFDLDVELSPEESDVECERSSTSKKISSSPPFIH</sequence>
<gene>
    <name evidence="2" type="ORF">HHI36_004438</name>
</gene>
<comment type="caution">
    <text evidence="2">The sequence shown here is derived from an EMBL/GenBank/DDBJ whole genome shotgun (WGS) entry which is preliminary data.</text>
</comment>
<proteinExistence type="predicted"/>
<organism evidence="2 3">
    <name type="scientific">Cryptolaemus montrouzieri</name>
    <dbReference type="NCBI Taxonomy" id="559131"/>
    <lineage>
        <taxon>Eukaryota</taxon>
        <taxon>Metazoa</taxon>
        <taxon>Ecdysozoa</taxon>
        <taxon>Arthropoda</taxon>
        <taxon>Hexapoda</taxon>
        <taxon>Insecta</taxon>
        <taxon>Pterygota</taxon>
        <taxon>Neoptera</taxon>
        <taxon>Endopterygota</taxon>
        <taxon>Coleoptera</taxon>
        <taxon>Polyphaga</taxon>
        <taxon>Cucujiformia</taxon>
        <taxon>Coccinelloidea</taxon>
        <taxon>Coccinellidae</taxon>
        <taxon>Scymninae</taxon>
        <taxon>Scymnini</taxon>
        <taxon>Cryptolaemus</taxon>
    </lineage>
</organism>